<accession>S3BFN1</accession>
<proteinExistence type="inferred from homology"/>
<dbReference type="eggNOG" id="COG0251">
    <property type="taxonomic scope" value="Bacteria"/>
</dbReference>
<dbReference type="GO" id="GO:0005829">
    <property type="term" value="C:cytosol"/>
    <property type="evidence" value="ECO:0007669"/>
    <property type="project" value="TreeGrafter"/>
</dbReference>
<dbReference type="FunFam" id="3.30.1330.40:FF:000001">
    <property type="entry name" value="L-PSP family endoribonuclease"/>
    <property type="match status" value="1"/>
</dbReference>
<dbReference type="RefSeq" id="WP_005430460.1">
    <property type="nucleotide sequence ID" value="NZ_KE150480.1"/>
</dbReference>
<dbReference type="PATRIC" id="fig|1203554.3.peg.1914"/>
<dbReference type="InterPro" id="IPR035959">
    <property type="entry name" value="RutC-like_sf"/>
</dbReference>
<dbReference type="PROSITE" id="PS01094">
    <property type="entry name" value="UPF0076"/>
    <property type="match status" value="1"/>
</dbReference>
<dbReference type="EMBL" id="ATCF01000027">
    <property type="protein sequence ID" value="EPD98130.1"/>
    <property type="molecule type" value="Genomic_DNA"/>
</dbReference>
<reference evidence="2 3" key="1">
    <citation type="submission" date="2013-04" db="EMBL/GenBank/DDBJ databases">
        <title>The Genome Sequence of Sutterella wadsworthensis HGA0223.</title>
        <authorList>
            <consortium name="The Broad Institute Genomics Platform"/>
            <person name="Earl A."/>
            <person name="Ward D."/>
            <person name="Feldgarden M."/>
            <person name="Gevers D."/>
            <person name="Schmidt T.M."/>
            <person name="Dover J."/>
            <person name="Dai D."/>
            <person name="Walker B."/>
            <person name="Young S."/>
            <person name="Zeng Q."/>
            <person name="Gargeya S."/>
            <person name="Fitzgerald M."/>
            <person name="Haas B."/>
            <person name="Abouelleil A."/>
            <person name="Allen A.W."/>
            <person name="Alvarado L."/>
            <person name="Arachchi H.M."/>
            <person name="Berlin A.M."/>
            <person name="Chapman S.B."/>
            <person name="Gainer-Dewar J."/>
            <person name="Goldberg J."/>
            <person name="Griggs A."/>
            <person name="Gujja S."/>
            <person name="Hansen M."/>
            <person name="Howarth C."/>
            <person name="Imamovic A."/>
            <person name="Ireland A."/>
            <person name="Larimer J."/>
            <person name="McCowan C."/>
            <person name="Murphy C."/>
            <person name="Pearson M."/>
            <person name="Poon T.W."/>
            <person name="Priest M."/>
            <person name="Roberts A."/>
            <person name="Saif S."/>
            <person name="Shea T."/>
            <person name="Sisk P."/>
            <person name="Sykes S."/>
            <person name="Wortman J."/>
            <person name="Nusbaum C."/>
            <person name="Birren B."/>
        </authorList>
    </citation>
    <scope>NUCLEOTIDE SEQUENCE [LARGE SCALE GENOMIC DNA]</scope>
    <source>
        <strain evidence="2 3">HGA0223</strain>
    </source>
</reference>
<evidence type="ECO:0000313" key="3">
    <source>
        <dbReference type="Proteomes" id="UP000014400"/>
    </source>
</evidence>
<evidence type="ECO:0000256" key="1">
    <source>
        <dbReference type="ARBA" id="ARBA00010552"/>
    </source>
</evidence>
<dbReference type="InterPro" id="IPR019897">
    <property type="entry name" value="RidA_CS"/>
</dbReference>
<keyword evidence="3" id="KW-1185">Reference proteome</keyword>
<dbReference type="PANTHER" id="PTHR11803:SF39">
    <property type="entry name" value="2-IMINOBUTANOATE_2-IMINOPROPANOATE DEAMINASE"/>
    <property type="match status" value="1"/>
</dbReference>
<dbReference type="STRING" id="1203554.HMPREF1476_01836"/>
<dbReference type="SUPFAM" id="SSF55298">
    <property type="entry name" value="YjgF-like"/>
    <property type="match status" value="1"/>
</dbReference>
<dbReference type="GeneID" id="64060377"/>
<organism evidence="2 3">
    <name type="scientific">Sutterella wadsworthensis HGA0223</name>
    <dbReference type="NCBI Taxonomy" id="1203554"/>
    <lineage>
        <taxon>Bacteria</taxon>
        <taxon>Pseudomonadati</taxon>
        <taxon>Pseudomonadota</taxon>
        <taxon>Betaproteobacteria</taxon>
        <taxon>Burkholderiales</taxon>
        <taxon>Sutterellaceae</taxon>
        <taxon>Sutterella</taxon>
    </lineage>
</organism>
<dbReference type="Proteomes" id="UP000014400">
    <property type="component" value="Unassembled WGS sequence"/>
</dbReference>
<dbReference type="PANTHER" id="PTHR11803">
    <property type="entry name" value="2-IMINOBUTANOATE/2-IMINOPROPANOATE DEAMINASE RIDA"/>
    <property type="match status" value="1"/>
</dbReference>
<comment type="similarity">
    <text evidence="1">Belongs to the RutC family.</text>
</comment>
<evidence type="ECO:0000313" key="2">
    <source>
        <dbReference type="EMBL" id="EPD98130.1"/>
    </source>
</evidence>
<dbReference type="Pfam" id="PF01042">
    <property type="entry name" value="Ribonuc_L-PSP"/>
    <property type="match status" value="1"/>
</dbReference>
<dbReference type="AlphaFoldDB" id="S3BFN1"/>
<dbReference type="GO" id="GO:0019239">
    <property type="term" value="F:deaminase activity"/>
    <property type="evidence" value="ECO:0007669"/>
    <property type="project" value="TreeGrafter"/>
</dbReference>
<comment type="caution">
    <text evidence="2">The sequence shown here is derived from an EMBL/GenBank/DDBJ whole genome shotgun (WGS) entry which is preliminary data.</text>
</comment>
<dbReference type="InterPro" id="IPR006175">
    <property type="entry name" value="YjgF/YER057c/UK114"/>
</dbReference>
<protein>
    <submittedName>
        <fullName evidence="2">Uncharacterized protein</fullName>
    </submittedName>
</protein>
<dbReference type="InterPro" id="IPR006056">
    <property type="entry name" value="RidA"/>
</dbReference>
<dbReference type="CDD" id="cd00448">
    <property type="entry name" value="YjgF_YER057c_UK114_family"/>
    <property type="match status" value="1"/>
</dbReference>
<dbReference type="Gene3D" id="3.30.1330.40">
    <property type="entry name" value="RutC-like"/>
    <property type="match status" value="1"/>
</dbReference>
<sequence length="130" mass="13739">MANRIVQTDYAPAAIGPYSQGAFTQIALYCSGQLGIDPATGKLADGIEEQATQAFKNLRAVITEAGLTMADIVKVTIFLTDMANFDAVNKAMKTFVPAPFPARSCFAVAALPKGGLVEIEAIVDRIGQPF</sequence>
<dbReference type="NCBIfam" id="TIGR00004">
    <property type="entry name" value="Rid family detoxifying hydrolase"/>
    <property type="match status" value="1"/>
</dbReference>
<name>S3BFN1_9BURK</name>
<gene>
    <name evidence="2" type="ORF">HMPREF1476_01836</name>
</gene>
<dbReference type="HOGENOM" id="CLU_100715_7_1_4"/>